<dbReference type="Gene3D" id="4.10.60.10">
    <property type="entry name" value="Zinc finger, CCHC-type"/>
    <property type="match status" value="6"/>
</dbReference>
<dbReference type="Pfam" id="PF14392">
    <property type="entry name" value="zf-CCHC_4"/>
    <property type="match status" value="2"/>
</dbReference>
<dbReference type="STRING" id="246410.J3KHE8"/>
<dbReference type="KEGG" id="cim:CIMG_00638"/>
<feature type="domain" description="CCHC-type" evidence="3">
    <location>
        <begin position="388"/>
        <end position="403"/>
    </location>
</feature>
<keyword evidence="1" id="KW-0862">Zinc</keyword>
<dbReference type="InterPro" id="IPR001878">
    <property type="entry name" value="Znf_CCHC"/>
</dbReference>
<dbReference type="PANTHER" id="PTHR23002">
    <property type="entry name" value="ZINC FINGER CCHC DOMAIN CONTAINING PROTEIN"/>
    <property type="match status" value="1"/>
</dbReference>
<dbReference type="InterPro" id="IPR036875">
    <property type="entry name" value="Znf_CCHC_sf"/>
</dbReference>
<dbReference type="SMART" id="SM00343">
    <property type="entry name" value="ZnF_C2HC"/>
    <property type="match status" value="11"/>
</dbReference>
<dbReference type="PROSITE" id="PS50158">
    <property type="entry name" value="ZF_CCHC"/>
    <property type="match status" value="9"/>
</dbReference>
<feature type="region of interest" description="Disordered" evidence="2">
    <location>
        <begin position="1"/>
        <end position="45"/>
    </location>
</feature>
<gene>
    <name evidence="4" type="ORF">CIMG_00638</name>
</gene>
<organism evidence="4 5">
    <name type="scientific">Coccidioides immitis (strain RS)</name>
    <name type="common">Valley fever fungus</name>
    <dbReference type="NCBI Taxonomy" id="246410"/>
    <lineage>
        <taxon>Eukaryota</taxon>
        <taxon>Fungi</taxon>
        <taxon>Dikarya</taxon>
        <taxon>Ascomycota</taxon>
        <taxon>Pezizomycotina</taxon>
        <taxon>Eurotiomycetes</taxon>
        <taxon>Eurotiomycetidae</taxon>
        <taxon>Onygenales</taxon>
        <taxon>Onygenaceae</taxon>
        <taxon>Coccidioides</taxon>
    </lineage>
</organism>
<keyword evidence="1" id="KW-0863">Zinc-finger</keyword>
<feature type="region of interest" description="Disordered" evidence="2">
    <location>
        <begin position="448"/>
        <end position="482"/>
    </location>
</feature>
<evidence type="ECO:0000313" key="4">
    <source>
        <dbReference type="EMBL" id="EAS35284.3"/>
    </source>
</evidence>
<feature type="domain" description="CCHC-type" evidence="3">
    <location>
        <begin position="317"/>
        <end position="332"/>
    </location>
</feature>
<dbReference type="InterPro" id="IPR051714">
    <property type="entry name" value="Znf_CCHC_NABP"/>
</dbReference>
<feature type="domain" description="CCHC-type" evidence="3">
    <location>
        <begin position="75"/>
        <end position="90"/>
    </location>
</feature>
<dbReference type="AlphaFoldDB" id="J3KHE8"/>
<proteinExistence type="predicted"/>
<dbReference type="GO" id="GO:0008270">
    <property type="term" value="F:zinc ion binding"/>
    <property type="evidence" value="ECO:0007669"/>
    <property type="project" value="UniProtKB-KW"/>
</dbReference>
<feature type="compositionally biased region" description="Low complexity" evidence="2">
    <location>
        <begin position="1"/>
        <end position="12"/>
    </location>
</feature>
<dbReference type="RefSeq" id="XP_001246867.2">
    <property type="nucleotide sequence ID" value="XM_001246866.2"/>
</dbReference>
<feature type="domain" description="CCHC-type" evidence="3">
    <location>
        <begin position="52"/>
        <end position="67"/>
    </location>
</feature>
<dbReference type="Pfam" id="PF00098">
    <property type="entry name" value="zf-CCHC"/>
    <property type="match status" value="7"/>
</dbReference>
<keyword evidence="1" id="KW-0479">Metal-binding</keyword>
<dbReference type="SUPFAM" id="SSF57756">
    <property type="entry name" value="Retrovirus zinc finger-like domains"/>
    <property type="match status" value="6"/>
</dbReference>
<dbReference type="Proteomes" id="UP000001261">
    <property type="component" value="Unassembled WGS sequence"/>
</dbReference>
<dbReference type="VEuPathDB" id="FungiDB:CIMG_00638"/>
<feature type="domain" description="CCHC-type" evidence="3">
    <location>
        <begin position="293"/>
        <end position="307"/>
    </location>
</feature>
<feature type="domain" description="CCHC-type" evidence="3">
    <location>
        <begin position="341"/>
        <end position="356"/>
    </location>
</feature>
<evidence type="ECO:0000256" key="2">
    <source>
        <dbReference type="SAM" id="MobiDB-lite"/>
    </source>
</evidence>
<reference evidence="5" key="2">
    <citation type="journal article" date="2010" name="Genome Res.">
        <title>Population genomic sequencing of Coccidioides fungi reveals recent hybridization and transposon control.</title>
        <authorList>
            <person name="Neafsey D.E."/>
            <person name="Barker B.M."/>
            <person name="Sharpton T.J."/>
            <person name="Stajich J.E."/>
            <person name="Park D.J."/>
            <person name="Whiston E."/>
            <person name="Hung C.-Y."/>
            <person name="McMahan C."/>
            <person name="White J."/>
            <person name="Sykes S."/>
            <person name="Heiman D."/>
            <person name="Young S."/>
            <person name="Zeng Q."/>
            <person name="Abouelleil A."/>
            <person name="Aftuck L."/>
            <person name="Bessette D."/>
            <person name="Brown A."/>
            <person name="FitzGerald M."/>
            <person name="Lui A."/>
            <person name="Macdonald J.P."/>
            <person name="Priest M."/>
            <person name="Orbach M.J."/>
            <person name="Galgiani J.N."/>
            <person name="Kirkland T.N."/>
            <person name="Cole G.T."/>
            <person name="Birren B.W."/>
            <person name="Henn M.R."/>
            <person name="Taylor J.W."/>
            <person name="Rounsley S.D."/>
        </authorList>
    </citation>
    <scope>GENOME REANNOTATION</scope>
    <source>
        <strain evidence="5">RS</strain>
    </source>
</reference>
<dbReference type="OrthoDB" id="8026949at2759"/>
<reference evidence="5" key="1">
    <citation type="journal article" date="2009" name="Genome Res.">
        <title>Comparative genomic analyses of the human fungal pathogens Coccidioides and their relatives.</title>
        <authorList>
            <person name="Sharpton T.J."/>
            <person name="Stajich J.E."/>
            <person name="Rounsley S.D."/>
            <person name="Gardner M.J."/>
            <person name="Wortman J.R."/>
            <person name="Jordar V.S."/>
            <person name="Maiti R."/>
            <person name="Kodira C.D."/>
            <person name="Neafsey D.E."/>
            <person name="Zeng Q."/>
            <person name="Hung C.-Y."/>
            <person name="McMahan C."/>
            <person name="Muszewska A."/>
            <person name="Grynberg M."/>
            <person name="Mandel M.A."/>
            <person name="Kellner E.M."/>
            <person name="Barker B.M."/>
            <person name="Galgiani J.N."/>
            <person name="Orbach M.J."/>
            <person name="Kirkland T.N."/>
            <person name="Cole G.T."/>
            <person name="Henn M.R."/>
            <person name="Birren B.W."/>
            <person name="Taylor J.W."/>
        </authorList>
    </citation>
    <scope>NUCLEOTIDE SEQUENCE [LARGE SCALE GENOMIC DNA]</scope>
    <source>
        <strain evidence="5">RS</strain>
    </source>
</reference>
<dbReference type="EMBL" id="GG704911">
    <property type="protein sequence ID" value="EAS35284.3"/>
    <property type="molecule type" value="Genomic_DNA"/>
</dbReference>
<dbReference type="InParanoid" id="J3KHE8"/>
<feature type="domain" description="CCHC-type" evidence="3">
    <location>
        <begin position="266"/>
        <end position="282"/>
    </location>
</feature>
<dbReference type="GeneID" id="4565615"/>
<feature type="compositionally biased region" description="Basic and acidic residues" evidence="2">
    <location>
        <begin position="452"/>
        <end position="463"/>
    </location>
</feature>
<feature type="domain" description="CCHC-type" evidence="3">
    <location>
        <begin position="119"/>
        <end position="134"/>
    </location>
</feature>
<evidence type="ECO:0000313" key="5">
    <source>
        <dbReference type="Proteomes" id="UP000001261"/>
    </source>
</evidence>
<sequence>MSGNWNNTTDNWNGGGADGNWNEGGFGDDTGYREEIPGSVGEGGKTNNNDACHNCGQPGHFSRECPEPRKASGACFNCGEEGHNKAECPNPRVFKGTCRICQAEGHPAFECPDKAPDVCKNCKGEGHKTKDCTENRKFDQHDIPDKMPEEAWAILKKASDERDLEDFREALKIYSKAVPLATFDEIEKRFRADNFKIYLIGLEREIGDTLISVNLQGKLNCKYVVGFYFSEKPHRANLKSRWPRSPEENIKRLADAGFPMDRQVPKCDNCGEIGHTRRGCKQEPATVERVEVKCVICKEIGHRARDCIQPRIDKSGCRNCGNPDHHAKQCPEPRSAEGVECKKCQQVGHFAKDCPEKGVNSRACRNCGEEGHMSKECDKPRNMDNVTCRNCEKTGHMSRDCPEEKDWSKVQCTNCKEMGHTFRRCNKPAEGADSDNADSYGGFYGAGYGSKNHHDQTRGRKETTAQSAGNWYESPTDGGAGW</sequence>
<protein>
    <submittedName>
        <fullName evidence="4">Zinc knuckle transcription factor</fullName>
    </submittedName>
</protein>
<accession>J3KHE8</accession>
<dbReference type="InterPro" id="IPR025836">
    <property type="entry name" value="Zn_knuckle_CX2CX4HX4C"/>
</dbReference>
<dbReference type="OMA" id="RVRDCPE"/>
<evidence type="ECO:0000259" key="3">
    <source>
        <dbReference type="PROSITE" id="PS50158"/>
    </source>
</evidence>
<feature type="domain" description="CCHC-type" evidence="3">
    <location>
        <begin position="364"/>
        <end position="379"/>
    </location>
</feature>
<dbReference type="GO" id="GO:0003676">
    <property type="term" value="F:nucleic acid binding"/>
    <property type="evidence" value="ECO:0007669"/>
    <property type="project" value="InterPro"/>
</dbReference>
<name>J3KHE8_COCIM</name>
<evidence type="ECO:0000256" key="1">
    <source>
        <dbReference type="PROSITE-ProRule" id="PRU00047"/>
    </source>
</evidence>
<keyword evidence="5" id="KW-1185">Reference proteome</keyword>
<feature type="compositionally biased region" description="Gly residues" evidence="2">
    <location>
        <begin position="13"/>
        <end position="28"/>
    </location>
</feature>